<dbReference type="Pfam" id="PF01329">
    <property type="entry name" value="Pterin_4a"/>
    <property type="match status" value="1"/>
</dbReference>
<dbReference type="SUPFAM" id="SSF55248">
    <property type="entry name" value="PCD-like"/>
    <property type="match status" value="1"/>
</dbReference>
<name>A0AA90JZE8_9ACTN</name>
<evidence type="ECO:0000313" key="7">
    <source>
        <dbReference type="EMBL" id="MDI5971996.1"/>
    </source>
</evidence>
<evidence type="ECO:0000313" key="6">
    <source>
        <dbReference type="EMBL" id="MDI5963325.1"/>
    </source>
</evidence>
<keyword evidence="5 7" id="KW-0456">Lyase</keyword>
<evidence type="ECO:0000313" key="8">
    <source>
        <dbReference type="Proteomes" id="UP001156398"/>
    </source>
</evidence>
<accession>A0AA90JZE8</accession>
<dbReference type="Gene3D" id="3.30.1360.20">
    <property type="entry name" value="Transcriptional coactivator/pterin dehydratase"/>
    <property type="match status" value="1"/>
</dbReference>
<dbReference type="RefSeq" id="WP_271314633.1">
    <property type="nucleotide sequence ID" value="NZ_JAAGKO020000013.1"/>
</dbReference>
<protein>
    <recommendedName>
        <fullName evidence="4">Putative pterin-4-alpha-carbinolamine dehydratase</fullName>
        <ecNumber evidence="3">4.2.1.96</ecNumber>
    </recommendedName>
</protein>
<dbReference type="EMBL" id="JABXJJ020000027">
    <property type="protein sequence ID" value="MDI5971996.1"/>
    <property type="molecule type" value="Genomic_DNA"/>
</dbReference>
<dbReference type="GO" id="GO:0008124">
    <property type="term" value="F:4-alpha-hydroxytetrahydrobiopterin dehydratase activity"/>
    <property type="evidence" value="ECO:0007669"/>
    <property type="project" value="UniProtKB-EC"/>
</dbReference>
<dbReference type="PANTHER" id="PTHR12599:SF0">
    <property type="entry name" value="PTERIN-4-ALPHA-CARBINOLAMINE DEHYDRATASE"/>
    <property type="match status" value="1"/>
</dbReference>
<dbReference type="InterPro" id="IPR036428">
    <property type="entry name" value="PCD_sf"/>
</dbReference>
<evidence type="ECO:0000256" key="5">
    <source>
        <dbReference type="ARBA" id="ARBA00023239"/>
    </source>
</evidence>
<comment type="catalytic activity">
    <reaction evidence="1">
        <text>(4aS,6R)-4a-hydroxy-L-erythro-5,6,7,8-tetrahydrobiopterin = (6R)-L-erythro-6,7-dihydrobiopterin + H2O</text>
        <dbReference type="Rhea" id="RHEA:11920"/>
        <dbReference type="ChEBI" id="CHEBI:15377"/>
        <dbReference type="ChEBI" id="CHEBI:15642"/>
        <dbReference type="ChEBI" id="CHEBI:43120"/>
        <dbReference type="EC" id="4.2.1.96"/>
    </reaction>
</comment>
<organism evidence="7">
    <name type="scientific">Streptantibioticus silvisoli</name>
    <dbReference type="NCBI Taxonomy" id="2705255"/>
    <lineage>
        <taxon>Bacteria</taxon>
        <taxon>Bacillati</taxon>
        <taxon>Actinomycetota</taxon>
        <taxon>Actinomycetes</taxon>
        <taxon>Kitasatosporales</taxon>
        <taxon>Streptomycetaceae</taxon>
        <taxon>Streptantibioticus</taxon>
    </lineage>
</organism>
<gene>
    <name evidence="6" type="ORF">POF43_011495</name>
    <name evidence="7" type="ORF">POF50_022105</name>
</gene>
<dbReference type="NCBIfam" id="NF002017">
    <property type="entry name" value="PRK00823.1-2"/>
    <property type="match status" value="1"/>
</dbReference>
<dbReference type="EC" id="4.2.1.96" evidence="3"/>
<dbReference type="PANTHER" id="PTHR12599">
    <property type="entry name" value="PTERIN-4-ALPHA-CARBINOLAMINE DEHYDRATASE"/>
    <property type="match status" value="1"/>
</dbReference>
<evidence type="ECO:0000256" key="4">
    <source>
        <dbReference type="ARBA" id="ARBA00021735"/>
    </source>
</evidence>
<evidence type="ECO:0000256" key="3">
    <source>
        <dbReference type="ARBA" id="ARBA00013252"/>
    </source>
</evidence>
<reference evidence="7 8" key="1">
    <citation type="submission" date="2023-05" db="EMBL/GenBank/DDBJ databases">
        <title>Streptantibioticus silvisoli sp. nov., acidotolerant actinomycetes 1 from pine litter.</title>
        <authorList>
            <person name="Swiecimska M."/>
            <person name="Golinska P."/>
            <person name="Sangal V."/>
            <person name="Wachnowicz B."/>
            <person name="Goodfellow M."/>
        </authorList>
    </citation>
    <scope>NUCLEOTIDE SEQUENCE</scope>
    <source>
        <strain evidence="7">SL13</strain>
        <strain evidence="6 8">SL54</strain>
    </source>
</reference>
<sequence>MADELLTTGEIDAAMADLPDWHRAGGALTRTMDTYDFRTAARIVDKVVTEAQKLDHHPDVDIRYGKLTFALSTHSAGGITSRDVALAHRVEEAAGHFIRSHD</sequence>
<dbReference type="EMBL" id="JAAGKO020000013">
    <property type="protein sequence ID" value="MDI5963325.1"/>
    <property type="molecule type" value="Genomic_DNA"/>
</dbReference>
<dbReference type="CDD" id="cd00488">
    <property type="entry name" value="PCD_DCoH"/>
    <property type="match status" value="1"/>
</dbReference>
<comment type="similarity">
    <text evidence="2">Belongs to the pterin-4-alpha-carbinolamine dehydratase family.</text>
</comment>
<evidence type="ECO:0000256" key="1">
    <source>
        <dbReference type="ARBA" id="ARBA00001554"/>
    </source>
</evidence>
<dbReference type="AlphaFoldDB" id="A0AA90JZE8"/>
<dbReference type="InterPro" id="IPR001533">
    <property type="entry name" value="Pterin_deHydtase"/>
</dbReference>
<keyword evidence="8" id="KW-1185">Reference proteome</keyword>
<proteinExistence type="inferred from homology"/>
<evidence type="ECO:0000256" key="2">
    <source>
        <dbReference type="ARBA" id="ARBA00006472"/>
    </source>
</evidence>
<dbReference type="Proteomes" id="UP001156398">
    <property type="component" value="Unassembled WGS sequence"/>
</dbReference>
<dbReference type="GO" id="GO:0006729">
    <property type="term" value="P:tetrahydrobiopterin biosynthetic process"/>
    <property type="evidence" value="ECO:0007669"/>
    <property type="project" value="InterPro"/>
</dbReference>
<comment type="caution">
    <text evidence="7">The sequence shown here is derived from an EMBL/GenBank/DDBJ whole genome shotgun (WGS) entry which is preliminary data.</text>
</comment>